<comment type="caution">
    <text evidence="2">The sequence shown here is derived from an EMBL/GenBank/DDBJ whole genome shotgun (WGS) entry which is preliminary data.</text>
</comment>
<organism evidence="2 3">
    <name type="scientific">Nannocystis pusilla</name>
    <dbReference type="NCBI Taxonomy" id="889268"/>
    <lineage>
        <taxon>Bacteria</taxon>
        <taxon>Pseudomonadati</taxon>
        <taxon>Myxococcota</taxon>
        <taxon>Polyangia</taxon>
        <taxon>Nannocystales</taxon>
        <taxon>Nannocystaceae</taxon>
        <taxon>Nannocystis</taxon>
    </lineage>
</organism>
<dbReference type="EMBL" id="JAPNKE010000002">
    <property type="protein sequence ID" value="MCY1008538.1"/>
    <property type="molecule type" value="Genomic_DNA"/>
</dbReference>
<dbReference type="RefSeq" id="WP_267771147.1">
    <property type="nucleotide sequence ID" value="NZ_JAPNKE010000002.1"/>
</dbReference>
<evidence type="ECO:0000313" key="3">
    <source>
        <dbReference type="Proteomes" id="UP001150924"/>
    </source>
</evidence>
<dbReference type="Proteomes" id="UP001150924">
    <property type="component" value="Unassembled WGS sequence"/>
</dbReference>
<gene>
    <name evidence="2" type="ORF">OV079_23855</name>
</gene>
<evidence type="ECO:0000313" key="2">
    <source>
        <dbReference type="EMBL" id="MCY1008538.1"/>
    </source>
</evidence>
<feature type="compositionally biased region" description="Basic and acidic residues" evidence="1">
    <location>
        <begin position="190"/>
        <end position="203"/>
    </location>
</feature>
<evidence type="ECO:0000256" key="1">
    <source>
        <dbReference type="SAM" id="MobiDB-lite"/>
    </source>
</evidence>
<feature type="compositionally biased region" description="Basic and acidic residues" evidence="1">
    <location>
        <begin position="221"/>
        <end position="255"/>
    </location>
</feature>
<feature type="compositionally biased region" description="Polar residues" evidence="1">
    <location>
        <begin position="157"/>
        <end position="177"/>
    </location>
</feature>
<evidence type="ECO:0008006" key="4">
    <source>
        <dbReference type="Google" id="ProtNLM"/>
    </source>
</evidence>
<reference evidence="2" key="1">
    <citation type="submission" date="2022-11" db="EMBL/GenBank/DDBJ databases">
        <title>Minimal conservation of predation-associated metabolite biosynthetic gene clusters underscores biosynthetic potential of Myxococcota including descriptions for ten novel species: Archangium lansinium sp. nov., Myxococcus landrumus sp. nov., Nannocystis bai.</title>
        <authorList>
            <person name="Ahearne A."/>
            <person name="Stevens C."/>
            <person name="Phillips K."/>
        </authorList>
    </citation>
    <scope>NUCLEOTIDE SEQUENCE</scope>
    <source>
        <strain evidence="2">Na p29</strain>
    </source>
</reference>
<feature type="region of interest" description="Disordered" evidence="1">
    <location>
        <begin position="72"/>
        <end position="177"/>
    </location>
</feature>
<name>A0A9X3EZI8_9BACT</name>
<dbReference type="AlphaFoldDB" id="A0A9X3EZI8"/>
<keyword evidence="3" id="KW-1185">Reference proteome</keyword>
<protein>
    <recommendedName>
        <fullName evidence="4">Helix-turn-helix domain-containing protein</fullName>
    </recommendedName>
</protein>
<proteinExistence type="predicted"/>
<feature type="region of interest" description="Disordered" evidence="1">
    <location>
        <begin position="190"/>
        <end position="255"/>
    </location>
</feature>
<sequence>MLYKHTRQSVVRAWHEQRGPVPFTWVSTKLLLDITGRSRSQVYDDLKALERAGIIKPSTRVIERIKRGGWELPLRDCDDMSPAPGGDESEGFEVGQQSHPDAAPLDDAESPVEPPDLSALENAPQARESVPPDILGMRESVPPDKSVRPAGQESPPRRTSASARPDRNSSFNSEENINLTLLLQRELSESGEARDLGGGEAELKANCTPPSGDGRRRARRLRSDDVARAARRALADVRADDRDGQDDRGAAHRSS</sequence>
<accession>A0A9X3EZI8</accession>